<sequence length="53" mass="6337">MKETRLFRQYGTALLRNCFNVKVYLAPPEALRSQWKINCGTHKRGYTEDQTRF</sequence>
<reference evidence="1 2" key="1">
    <citation type="submission" date="2022-04" db="EMBL/GenBank/DDBJ databases">
        <title>Positive selection, recombination, and allopatry shape intraspecific diversity of widespread and dominant cyanobacteria.</title>
        <authorList>
            <person name="Wei J."/>
            <person name="Shu W."/>
            <person name="Hu C."/>
        </authorList>
    </citation>
    <scope>NUCLEOTIDE SEQUENCE [LARGE SCALE GENOMIC DNA]</scope>
    <source>
        <strain evidence="1 2">GB2-A4</strain>
    </source>
</reference>
<proteinExistence type="predicted"/>
<gene>
    <name evidence="1" type="ORF">NC998_13155</name>
</gene>
<comment type="caution">
    <text evidence="1">The sequence shown here is derived from an EMBL/GenBank/DDBJ whole genome shotgun (WGS) entry which is preliminary data.</text>
</comment>
<keyword evidence="2" id="KW-1185">Reference proteome</keyword>
<name>A0ABV0J8C8_9CYAN</name>
<accession>A0ABV0J8C8</accession>
<evidence type="ECO:0000313" key="2">
    <source>
        <dbReference type="Proteomes" id="UP001464891"/>
    </source>
</evidence>
<dbReference type="Proteomes" id="UP001464891">
    <property type="component" value="Unassembled WGS sequence"/>
</dbReference>
<dbReference type="EMBL" id="JAMPKM010000007">
    <property type="protein sequence ID" value="MEP0818043.1"/>
    <property type="molecule type" value="Genomic_DNA"/>
</dbReference>
<evidence type="ECO:0000313" key="1">
    <source>
        <dbReference type="EMBL" id="MEP0818043.1"/>
    </source>
</evidence>
<protein>
    <submittedName>
        <fullName evidence="1">Uncharacterized protein</fullName>
    </submittedName>
</protein>
<dbReference type="RefSeq" id="WP_190432450.1">
    <property type="nucleotide sequence ID" value="NZ_JAMPKM010000007.1"/>
</dbReference>
<organism evidence="1 2">
    <name type="scientific">Trichocoleus desertorum GB2-A4</name>
    <dbReference type="NCBI Taxonomy" id="2933944"/>
    <lineage>
        <taxon>Bacteria</taxon>
        <taxon>Bacillati</taxon>
        <taxon>Cyanobacteriota</taxon>
        <taxon>Cyanophyceae</taxon>
        <taxon>Leptolyngbyales</taxon>
        <taxon>Trichocoleusaceae</taxon>
        <taxon>Trichocoleus</taxon>
    </lineage>
</organism>